<proteinExistence type="predicted"/>
<organism evidence="3 4">
    <name type="scientific">Sporolactobacillus putidus</name>
    <dbReference type="NCBI Taxonomy" id="492735"/>
    <lineage>
        <taxon>Bacteria</taxon>
        <taxon>Bacillati</taxon>
        <taxon>Bacillota</taxon>
        <taxon>Bacilli</taxon>
        <taxon>Bacillales</taxon>
        <taxon>Sporolactobacillaceae</taxon>
        <taxon>Sporolactobacillus</taxon>
    </lineage>
</organism>
<dbReference type="GO" id="GO:0016757">
    <property type="term" value="F:glycosyltransferase activity"/>
    <property type="evidence" value="ECO:0007669"/>
    <property type="project" value="InterPro"/>
</dbReference>
<feature type="domain" description="Glycosyltransferase subfamily 4-like N-terminal" evidence="2">
    <location>
        <begin position="39"/>
        <end position="150"/>
    </location>
</feature>
<feature type="domain" description="Glycosyl transferase family 1" evidence="1">
    <location>
        <begin position="154"/>
        <end position="304"/>
    </location>
</feature>
<dbReference type="Proteomes" id="UP000654670">
    <property type="component" value="Unassembled WGS sequence"/>
</dbReference>
<reference evidence="3" key="1">
    <citation type="journal article" date="2014" name="Int. J. Syst. Evol. Microbiol.">
        <title>Complete genome sequence of Corynebacterium casei LMG S-19264T (=DSM 44701T), isolated from a smear-ripened cheese.</title>
        <authorList>
            <consortium name="US DOE Joint Genome Institute (JGI-PGF)"/>
            <person name="Walter F."/>
            <person name="Albersmeier A."/>
            <person name="Kalinowski J."/>
            <person name="Ruckert C."/>
        </authorList>
    </citation>
    <scope>NUCLEOTIDE SEQUENCE</scope>
    <source>
        <strain evidence="3">JCM 15325</strain>
    </source>
</reference>
<protein>
    <submittedName>
        <fullName evidence="3">Glycosyl transferase</fullName>
    </submittedName>
</protein>
<evidence type="ECO:0000313" key="3">
    <source>
        <dbReference type="EMBL" id="GGL50646.1"/>
    </source>
</evidence>
<name>A0A917W1Q3_9BACL</name>
<dbReference type="SUPFAM" id="SSF53756">
    <property type="entry name" value="UDP-Glycosyltransferase/glycogen phosphorylase"/>
    <property type="match status" value="1"/>
</dbReference>
<evidence type="ECO:0000259" key="1">
    <source>
        <dbReference type="Pfam" id="PF00534"/>
    </source>
</evidence>
<dbReference type="EMBL" id="BMOK01000004">
    <property type="protein sequence ID" value="GGL50646.1"/>
    <property type="molecule type" value="Genomic_DNA"/>
</dbReference>
<sequence length="343" mass="39718">MGIVIKSLKRSDSPFQPHLYIFGGSENKEWLKGISFTETVFSKNRLIRNIQNVFTIFICMRRFLKREQPDIVIATHSITCFVLYWIRKLTKENYPIVSWIHFSLNAKNVKKNLLHYADYHLAICEGIKLEFSKLDISKSNVYVVNNPVHTTTRVIKRPKDKAVFLYVGRIEYEGQKRIRDLLDALAGVSGKWRLEVIGEGNDLPLCKEYAEKLNLNNKIIWKGWINQPWEIIKEASALILTSSYEGFGMVLAEAIANGVYCISSDCNVGPRDIIKKNINGQLFKPGDLDQLRLFLQRIVDGQILPDPMEIKKSINQFYIEQYYKNYVFSLNDICNRWHNSEGG</sequence>
<dbReference type="Pfam" id="PF00534">
    <property type="entry name" value="Glycos_transf_1"/>
    <property type="match status" value="1"/>
</dbReference>
<dbReference type="CDD" id="cd03811">
    <property type="entry name" value="GT4_GT28_WabH-like"/>
    <property type="match status" value="1"/>
</dbReference>
<reference evidence="3" key="2">
    <citation type="submission" date="2020-09" db="EMBL/GenBank/DDBJ databases">
        <authorList>
            <person name="Sun Q."/>
            <person name="Ohkuma M."/>
        </authorList>
    </citation>
    <scope>NUCLEOTIDE SEQUENCE</scope>
    <source>
        <strain evidence="3">JCM 15325</strain>
    </source>
</reference>
<keyword evidence="3" id="KW-0808">Transferase</keyword>
<dbReference type="InterPro" id="IPR001296">
    <property type="entry name" value="Glyco_trans_1"/>
</dbReference>
<evidence type="ECO:0000313" key="4">
    <source>
        <dbReference type="Proteomes" id="UP000654670"/>
    </source>
</evidence>
<dbReference type="InterPro" id="IPR028098">
    <property type="entry name" value="Glyco_trans_4-like_N"/>
</dbReference>
<dbReference type="Pfam" id="PF13439">
    <property type="entry name" value="Glyco_transf_4"/>
    <property type="match status" value="1"/>
</dbReference>
<dbReference type="PANTHER" id="PTHR12526:SF630">
    <property type="entry name" value="GLYCOSYLTRANSFERASE"/>
    <property type="match status" value="1"/>
</dbReference>
<dbReference type="Gene3D" id="3.40.50.2000">
    <property type="entry name" value="Glycogen Phosphorylase B"/>
    <property type="match status" value="2"/>
</dbReference>
<comment type="caution">
    <text evidence="3">The sequence shown here is derived from an EMBL/GenBank/DDBJ whole genome shotgun (WGS) entry which is preliminary data.</text>
</comment>
<keyword evidence="4" id="KW-1185">Reference proteome</keyword>
<gene>
    <name evidence="3" type="primary">waaB</name>
    <name evidence="3" type="ORF">GCM10007968_13630</name>
</gene>
<dbReference type="AlphaFoldDB" id="A0A917W1Q3"/>
<dbReference type="PANTHER" id="PTHR12526">
    <property type="entry name" value="GLYCOSYLTRANSFERASE"/>
    <property type="match status" value="1"/>
</dbReference>
<accession>A0A917W1Q3</accession>
<evidence type="ECO:0000259" key="2">
    <source>
        <dbReference type="Pfam" id="PF13439"/>
    </source>
</evidence>